<name>A0A367Y4Y9_9MICO</name>
<dbReference type="OrthoDB" id="3175656at2"/>
<organism evidence="3 4">
    <name type="scientific">Microbacterium sorbitolivorans</name>
    <dbReference type="NCBI Taxonomy" id="1867410"/>
    <lineage>
        <taxon>Bacteria</taxon>
        <taxon>Bacillati</taxon>
        <taxon>Actinomycetota</taxon>
        <taxon>Actinomycetes</taxon>
        <taxon>Micrococcales</taxon>
        <taxon>Microbacteriaceae</taxon>
        <taxon>Microbacterium</taxon>
    </lineage>
</organism>
<evidence type="ECO:0000313" key="4">
    <source>
        <dbReference type="Proteomes" id="UP000253508"/>
    </source>
</evidence>
<comment type="caution">
    <text evidence="3">The sequence shown here is derived from an EMBL/GenBank/DDBJ whole genome shotgun (WGS) entry which is preliminary data.</text>
</comment>
<evidence type="ECO:0000313" key="3">
    <source>
        <dbReference type="EMBL" id="RCK60122.1"/>
    </source>
</evidence>
<dbReference type="Proteomes" id="UP000253508">
    <property type="component" value="Unassembled WGS sequence"/>
</dbReference>
<dbReference type="PANTHER" id="PTHR11695">
    <property type="entry name" value="ALCOHOL DEHYDROGENASE RELATED"/>
    <property type="match status" value="1"/>
</dbReference>
<dbReference type="RefSeq" id="WP_114117736.1">
    <property type="nucleotide sequence ID" value="NZ_BMHU01000003.1"/>
</dbReference>
<keyword evidence="4" id="KW-1185">Reference proteome</keyword>
<dbReference type="AlphaFoldDB" id="A0A367Y4Y9"/>
<reference evidence="3 4" key="1">
    <citation type="submission" date="2018-07" db="EMBL/GenBank/DDBJ databases">
        <title>Microbacterium endoborsara sp. nov., a novel actinobacterium isolated from Borszczowia aralocaspica.</title>
        <authorList>
            <person name="An D."/>
        </authorList>
    </citation>
    <scope>NUCLEOTIDE SEQUENCE [LARGE SCALE GENOMIC DNA]</scope>
    <source>
        <strain evidence="3 4">C1.15228</strain>
    </source>
</reference>
<dbReference type="Pfam" id="PF13602">
    <property type="entry name" value="ADH_zinc_N_2"/>
    <property type="match status" value="1"/>
</dbReference>
<dbReference type="PANTHER" id="PTHR11695:SF294">
    <property type="entry name" value="RETICULON-4-INTERACTING PROTEIN 1, MITOCHONDRIAL"/>
    <property type="match status" value="1"/>
</dbReference>
<dbReference type="GO" id="GO:0016491">
    <property type="term" value="F:oxidoreductase activity"/>
    <property type="evidence" value="ECO:0007669"/>
    <property type="project" value="UniProtKB-KW"/>
</dbReference>
<evidence type="ECO:0000256" key="1">
    <source>
        <dbReference type="ARBA" id="ARBA00023002"/>
    </source>
</evidence>
<protein>
    <submittedName>
        <fullName evidence="3">NADP-dependent oxidoreductase</fullName>
    </submittedName>
</protein>
<dbReference type="Pfam" id="PF08240">
    <property type="entry name" value="ADH_N"/>
    <property type="match status" value="1"/>
</dbReference>
<dbReference type="InterPro" id="IPR013154">
    <property type="entry name" value="ADH-like_N"/>
</dbReference>
<dbReference type="SUPFAM" id="SSF51735">
    <property type="entry name" value="NAD(P)-binding Rossmann-fold domains"/>
    <property type="match status" value="1"/>
</dbReference>
<keyword evidence="1" id="KW-0560">Oxidoreductase</keyword>
<proteinExistence type="predicted"/>
<dbReference type="Gene3D" id="3.90.180.10">
    <property type="entry name" value="Medium-chain alcohol dehydrogenases, catalytic domain"/>
    <property type="match status" value="1"/>
</dbReference>
<dbReference type="SMART" id="SM00829">
    <property type="entry name" value="PKS_ER"/>
    <property type="match status" value="1"/>
</dbReference>
<dbReference type="InterPro" id="IPR011032">
    <property type="entry name" value="GroES-like_sf"/>
</dbReference>
<dbReference type="GO" id="GO:0008270">
    <property type="term" value="F:zinc ion binding"/>
    <property type="evidence" value="ECO:0007669"/>
    <property type="project" value="InterPro"/>
</dbReference>
<dbReference type="PROSITE" id="PS01162">
    <property type="entry name" value="QOR_ZETA_CRYSTAL"/>
    <property type="match status" value="1"/>
</dbReference>
<dbReference type="SUPFAM" id="SSF50129">
    <property type="entry name" value="GroES-like"/>
    <property type="match status" value="1"/>
</dbReference>
<accession>A0A367Y4Y9</accession>
<sequence>MSTDTMIAITQSRLGGPEVLEAVEREIPRPRTNEVLVRVHAASVNPTDWKHRATGGFIGEPPFTLGWDLSGVIIETGVGVARFEVGDEVFGMVSYPFGHGTHAEYVAVPARVLVKKPDEISHVEAAALPLVSLTAWQALTKYAGLTAGQRVLIHAGAGGVGHVAVQIAKWAGAHVIATASAKNHAFLTEIGADECIDYHAQPFEDVARDIDVVLDTVGHDYSNRSLRVLREGGVVVSTLPIGSKSFAADAERLGRKATRMLVDSSESDMLMIAELVRQGALRAHIAGTFPLVEATRAHELGETNRTVGKLVLVAE</sequence>
<dbReference type="InterPro" id="IPR002364">
    <property type="entry name" value="Quin_OxRdtase/zeta-crystal_CS"/>
</dbReference>
<evidence type="ECO:0000259" key="2">
    <source>
        <dbReference type="SMART" id="SM00829"/>
    </source>
</evidence>
<dbReference type="CDD" id="cd05289">
    <property type="entry name" value="MDR_like_2"/>
    <property type="match status" value="1"/>
</dbReference>
<dbReference type="InterPro" id="IPR036291">
    <property type="entry name" value="NAD(P)-bd_dom_sf"/>
</dbReference>
<dbReference type="EMBL" id="QORO01000002">
    <property type="protein sequence ID" value="RCK60122.1"/>
    <property type="molecule type" value="Genomic_DNA"/>
</dbReference>
<feature type="domain" description="Enoyl reductase (ER)" evidence="2">
    <location>
        <begin position="15"/>
        <end position="312"/>
    </location>
</feature>
<dbReference type="InterPro" id="IPR050700">
    <property type="entry name" value="YIM1/Zinc_Alcohol_DH_Fams"/>
</dbReference>
<dbReference type="Gene3D" id="3.40.50.720">
    <property type="entry name" value="NAD(P)-binding Rossmann-like Domain"/>
    <property type="match status" value="1"/>
</dbReference>
<gene>
    <name evidence="3" type="ORF">DTO57_08300</name>
</gene>
<dbReference type="InterPro" id="IPR020843">
    <property type="entry name" value="ER"/>
</dbReference>